<evidence type="ECO:0000313" key="5">
    <source>
        <dbReference type="Proteomes" id="UP000603434"/>
    </source>
</evidence>
<keyword evidence="2" id="KW-1003">Cell membrane</keyword>
<dbReference type="PANTHER" id="PTHR34295:SF1">
    <property type="entry name" value="BIOTIN TRANSPORTER BIOY"/>
    <property type="match status" value="1"/>
</dbReference>
<dbReference type="PIRSF" id="PIRSF016661">
    <property type="entry name" value="BioY"/>
    <property type="match status" value="1"/>
</dbReference>
<dbReference type="Pfam" id="PF02632">
    <property type="entry name" value="BioY"/>
    <property type="match status" value="1"/>
</dbReference>
<keyword evidence="3" id="KW-0812">Transmembrane</keyword>
<feature type="transmembrane region" description="Helical" evidence="3">
    <location>
        <begin position="86"/>
        <end position="104"/>
    </location>
</feature>
<dbReference type="GO" id="GO:0015225">
    <property type="term" value="F:biotin transmembrane transporter activity"/>
    <property type="evidence" value="ECO:0007669"/>
    <property type="project" value="UniProtKB-UniRule"/>
</dbReference>
<sequence>MDSSAQLRMMVYASLLAALTAAGAYLAIPIGPVPIILQNLFVFLSGLLLGSRWGFASVAVYLLAGAVGLPVFAGGLGGIGRLAGPTGGYLVGFLPAVWVIGWISERSKTRIFADVFAMICGAVITYAFGVTWLKTVTGMTLTKTLAVGVYPFLFGDAVKIAAAVLIADALRPVIRVPGSRFRGSNYKQ</sequence>
<comment type="similarity">
    <text evidence="1 2">Belongs to the BioY family.</text>
</comment>
<feature type="transmembrane region" description="Helical" evidence="3">
    <location>
        <begin position="111"/>
        <end position="129"/>
    </location>
</feature>
<evidence type="ECO:0000256" key="1">
    <source>
        <dbReference type="ARBA" id="ARBA00010692"/>
    </source>
</evidence>
<comment type="subcellular location">
    <subcellularLocation>
        <location evidence="2">Cell membrane</location>
        <topology evidence="2">Multi-pass membrane protein</topology>
    </subcellularLocation>
</comment>
<dbReference type="GO" id="GO:0005886">
    <property type="term" value="C:plasma membrane"/>
    <property type="evidence" value="ECO:0007669"/>
    <property type="project" value="UniProtKB-SubCell"/>
</dbReference>
<reference evidence="4 5" key="1">
    <citation type="submission" date="2020-08" db="EMBL/GenBank/DDBJ databases">
        <title>Bridging the membrane lipid divide: bacteria of the FCB group superphylum have the potential to synthesize archaeal ether lipids.</title>
        <authorList>
            <person name="Villanueva L."/>
            <person name="Von Meijenfeldt F.A.B."/>
            <person name="Westbye A.B."/>
            <person name="Yadav S."/>
            <person name="Hopmans E.C."/>
            <person name="Dutilh B.E."/>
            <person name="Sinninghe Damste J.S."/>
        </authorList>
    </citation>
    <scope>NUCLEOTIDE SEQUENCE [LARGE SCALE GENOMIC DNA]</scope>
    <source>
        <strain evidence="4">NIOZ-UU30</strain>
    </source>
</reference>
<dbReference type="AlphaFoldDB" id="A0A8J6NNZ5"/>
<feature type="transmembrane region" description="Helical" evidence="3">
    <location>
        <begin position="149"/>
        <end position="170"/>
    </location>
</feature>
<evidence type="ECO:0000256" key="3">
    <source>
        <dbReference type="SAM" id="Phobius"/>
    </source>
</evidence>
<feature type="transmembrane region" description="Helical" evidence="3">
    <location>
        <begin position="58"/>
        <end position="80"/>
    </location>
</feature>
<evidence type="ECO:0000256" key="2">
    <source>
        <dbReference type="PIRNR" id="PIRNR016661"/>
    </source>
</evidence>
<keyword evidence="3" id="KW-1133">Transmembrane helix</keyword>
<name>A0A8J6NNZ5_9BACT</name>
<accession>A0A8J6NNZ5</accession>
<keyword evidence="2" id="KW-0813">Transport</keyword>
<dbReference type="PANTHER" id="PTHR34295">
    <property type="entry name" value="BIOTIN TRANSPORTER BIOY"/>
    <property type="match status" value="1"/>
</dbReference>
<keyword evidence="2 3" id="KW-0472">Membrane</keyword>
<comment type="caution">
    <text evidence="4">The sequence shown here is derived from an EMBL/GenBank/DDBJ whole genome shotgun (WGS) entry which is preliminary data.</text>
</comment>
<dbReference type="Gene3D" id="1.10.1760.20">
    <property type="match status" value="1"/>
</dbReference>
<proteinExistence type="inferred from homology"/>
<dbReference type="EMBL" id="JACNJH010000162">
    <property type="protein sequence ID" value="MBC8361979.1"/>
    <property type="molecule type" value="Genomic_DNA"/>
</dbReference>
<dbReference type="InterPro" id="IPR003784">
    <property type="entry name" value="BioY"/>
</dbReference>
<evidence type="ECO:0000313" key="4">
    <source>
        <dbReference type="EMBL" id="MBC8361979.1"/>
    </source>
</evidence>
<gene>
    <name evidence="4" type="ORF">H8E23_11340</name>
</gene>
<dbReference type="Proteomes" id="UP000603434">
    <property type="component" value="Unassembled WGS sequence"/>
</dbReference>
<organism evidence="4 5">
    <name type="scientific">Candidatus Desulfatibia profunda</name>
    <dbReference type="NCBI Taxonomy" id="2841695"/>
    <lineage>
        <taxon>Bacteria</taxon>
        <taxon>Pseudomonadati</taxon>
        <taxon>Thermodesulfobacteriota</taxon>
        <taxon>Desulfobacteria</taxon>
        <taxon>Desulfobacterales</taxon>
        <taxon>Desulfobacterales incertae sedis</taxon>
        <taxon>Candidatus Desulfatibia</taxon>
    </lineage>
</organism>
<protein>
    <recommendedName>
        <fullName evidence="2">Biotin transporter</fullName>
    </recommendedName>
</protein>